<dbReference type="InterPro" id="IPR034154">
    <property type="entry name" value="TOPRIM_DnaG/twinkle"/>
</dbReference>
<dbReference type="Pfam" id="PF13155">
    <property type="entry name" value="Toprim_2"/>
    <property type="match status" value="1"/>
</dbReference>
<proteinExistence type="predicted"/>
<dbReference type="Gene3D" id="3.40.1360.10">
    <property type="match status" value="1"/>
</dbReference>
<organism evidence="1">
    <name type="scientific">marine sediment metagenome</name>
    <dbReference type="NCBI Taxonomy" id="412755"/>
    <lineage>
        <taxon>unclassified sequences</taxon>
        <taxon>metagenomes</taxon>
        <taxon>ecological metagenomes</taxon>
    </lineage>
</organism>
<gene>
    <name evidence="1" type="ORF">LCGC14_0089140</name>
</gene>
<protein>
    <recommendedName>
        <fullName evidence="2">Toprim domain-containing protein</fullName>
    </recommendedName>
</protein>
<name>A0A0F9VIY1_9ZZZZ</name>
<dbReference type="EMBL" id="LAZR01000024">
    <property type="protein sequence ID" value="KKO04020.1"/>
    <property type="molecule type" value="Genomic_DNA"/>
</dbReference>
<accession>A0A0F9VIY1</accession>
<dbReference type="CDD" id="cd01029">
    <property type="entry name" value="TOPRIM_primases"/>
    <property type="match status" value="1"/>
</dbReference>
<evidence type="ECO:0000313" key="1">
    <source>
        <dbReference type="EMBL" id="KKO04020.1"/>
    </source>
</evidence>
<sequence length="920" mass="104798">MREMPADLHKEVLKNLERDYKLVPAKGTNWLRKGVCPKCNGGKSREASLFAHAQSPWVLMCGRGKCNEQLHIKEVYKDLFEDVSSRHPATPDNPAASADAYLTFNRGFDPLLIRGWYTQESYFDRRLNEGSATVRFELPEGGYWERLIDKASRFGGMKARFKPGWSYKGKCWVPPCVDLLEVKELWIVEGIFDAIALLHHGIAAVSMMSSAPFPDKFLQELATLREAKGLKLPKLVWALDNEQSAHAGIRRYAPRAEELGYRNSAAQIPQRGGRKLDWNELHQLRWATIDDDAKRKEKIEKDLREARHHGDLLLAESASDYGMLMYSWKERQEFPFVYAHCLYWFKLDLKKYNDARSALDDSERPEDRLLSEKQKRDRALRLAGGVVELANCSFQALYYQRNLVTDEAWYYLRIDFPHDGGTVKATFTSGQLAAAAEFKKRLLHVATGAMYTGSGGQLDHLMRKQLYGLKVVETIDYMGYSKEHKAYVFGDVAVRNGQVYHANDEDFFDMGNTRLKTLQRSIKLHLETRPTHYTEEWLHRVWLCFGAKGLITLAFWLGSTLAEQIRGVHKSFPFLELTGEAGAGKSTLINLIWKMFGRPDDEGKDPSKGSAAGRRRWMGQVSNQPVVLLEADRNDPNAASNGRPKKAYDWDELKPLYNGGSLGVTGVKTAGNETYEPPFRGSIVISQNAAVSAHEAILTRLVKVLLLRPEATPASREAAAALEQMQVEQLSHFMVKVMTKEQALMECFTKAFRAHEIVLRGVKEIRVERIIKNHAQLMALIDCLGMVCPLTQQQINDSHAECISMAIERQFAISADHPGVAQFWDVYDYLESEREDGMVNHHRDDGLIAIHINEFVRLAAEHRQELPSASDLRNWLPDSSSRKYLGQRSVNSRIRERQNQHRSGFDNHKPLTVRCWVFQA</sequence>
<reference evidence="1" key="1">
    <citation type="journal article" date="2015" name="Nature">
        <title>Complex archaea that bridge the gap between prokaryotes and eukaryotes.</title>
        <authorList>
            <person name="Spang A."/>
            <person name="Saw J.H."/>
            <person name="Jorgensen S.L."/>
            <person name="Zaremba-Niedzwiedzka K."/>
            <person name="Martijn J."/>
            <person name="Lind A.E."/>
            <person name="van Eijk R."/>
            <person name="Schleper C."/>
            <person name="Guy L."/>
            <person name="Ettema T.J."/>
        </authorList>
    </citation>
    <scope>NUCLEOTIDE SEQUENCE</scope>
</reference>
<comment type="caution">
    <text evidence="1">The sequence shown here is derived from an EMBL/GenBank/DDBJ whole genome shotgun (WGS) entry which is preliminary data.</text>
</comment>
<evidence type="ECO:0008006" key="2">
    <source>
        <dbReference type="Google" id="ProtNLM"/>
    </source>
</evidence>
<dbReference type="AlphaFoldDB" id="A0A0F9VIY1"/>